<evidence type="ECO:0000313" key="1">
    <source>
        <dbReference type="EMBL" id="VDK72053.1"/>
    </source>
</evidence>
<protein>
    <submittedName>
        <fullName evidence="1">Uncharacterized protein</fullName>
    </submittedName>
</protein>
<evidence type="ECO:0000313" key="2">
    <source>
        <dbReference type="Proteomes" id="UP000277928"/>
    </source>
</evidence>
<gene>
    <name evidence="1" type="ORF">NLS_LOCUS1657</name>
</gene>
<keyword evidence="2" id="KW-1185">Reference proteome</keyword>
<accession>A0A3P6SQ32</accession>
<organism evidence="1 2">
    <name type="scientific">Litomosoides sigmodontis</name>
    <name type="common">Filarial nematode worm</name>
    <dbReference type="NCBI Taxonomy" id="42156"/>
    <lineage>
        <taxon>Eukaryota</taxon>
        <taxon>Metazoa</taxon>
        <taxon>Ecdysozoa</taxon>
        <taxon>Nematoda</taxon>
        <taxon>Chromadorea</taxon>
        <taxon>Rhabditida</taxon>
        <taxon>Spirurina</taxon>
        <taxon>Spiruromorpha</taxon>
        <taxon>Filarioidea</taxon>
        <taxon>Onchocercidae</taxon>
        <taxon>Litomosoides</taxon>
    </lineage>
</organism>
<proteinExistence type="predicted"/>
<sequence>MTTTRYASTGISIGEVSEKESFLSAVFTVQPFVDIFTYFATYDTSLSIISNLSGWHEQHTRKSVSISTMSYSFIPMK</sequence>
<dbReference type="EMBL" id="UYRX01000062">
    <property type="protein sequence ID" value="VDK72053.1"/>
    <property type="molecule type" value="Genomic_DNA"/>
</dbReference>
<reference evidence="1 2" key="1">
    <citation type="submission" date="2018-08" db="EMBL/GenBank/DDBJ databases">
        <authorList>
            <person name="Laetsch R D."/>
            <person name="Stevens L."/>
            <person name="Kumar S."/>
            <person name="Blaxter L. M."/>
        </authorList>
    </citation>
    <scope>NUCLEOTIDE SEQUENCE [LARGE SCALE GENOMIC DNA]</scope>
</reference>
<dbReference type="AlphaFoldDB" id="A0A3P6SQ32"/>
<dbReference type="Proteomes" id="UP000277928">
    <property type="component" value="Unassembled WGS sequence"/>
</dbReference>
<name>A0A3P6SQ32_LITSI</name>